<reference evidence="1 2" key="1">
    <citation type="submission" date="2019-10" db="EMBL/GenBank/DDBJ databases">
        <title>Pseudoalteromonas rubra S4059.</title>
        <authorList>
            <person name="Paulsen S."/>
            <person name="Wang X."/>
        </authorList>
    </citation>
    <scope>NUCLEOTIDE SEQUENCE [LARGE SCALE GENOMIC DNA]</scope>
    <source>
        <strain evidence="1 2">S4059</strain>
    </source>
</reference>
<dbReference type="AlphaFoldDB" id="A0A5S3UWR0"/>
<dbReference type="SUPFAM" id="SSF51126">
    <property type="entry name" value="Pectin lyase-like"/>
    <property type="match status" value="1"/>
</dbReference>
<dbReference type="InterPro" id="IPR011050">
    <property type="entry name" value="Pectin_lyase_fold/virulence"/>
</dbReference>
<evidence type="ECO:0000313" key="1">
    <source>
        <dbReference type="EMBL" id="QPB83214.1"/>
    </source>
</evidence>
<organism evidence="1 2">
    <name type="scientific">Pseudoalteromonas rubra</name>
    <dbReference type="NCBI Taxonomy" id="43658"/>
    <lineage>
        <taxon>Bacteria</taxon>
        <taxon>Pseudomonadati</taxon>
        <taxon>Pseudomonadota</taxon>
        <taxon>Gammaproteobacteria</taxon>
        <taxon>Alteromonadales</taxon>
        <taxon>Pseudoalteromonadaceae</taxon>
        <taxon>Pseudoalteromonas</taxon>
    </lineage>
</organism>
<name>A0A5S3UWR0_9GAMM</name>
<dbReference type="Proteomes" id="UP000305729">
    <property type="component" value="Chromosome 1"/>
</dbReference>
<dbReference type="EMBL" id="CP045429">
    <property type="protein sequence ID" value="QPB83214.1"/>
    <property type="molecule type" value="Genomic_DNA"/>
</dbReference>
<protein>
    <submittedName>
        <fullName evidence="1">Uncharacterized protein</fullName>
    </submittedName>
</protein>
<evidence type="ECO:0000313" key="2">
    <source>
        <dbReference type="Proteomes" id="UP000305729"/>
    </source>
</evidence>
<dbReference type="RefSeq" id="WP_138538261.1">
    <property type="nucleotide sequence ID" value="NZ_CP045429.1"/>
</dbReference>
<gene>
    <name evidence="1" type="ORF">CWC22_009520</name>
</gene>
<accession>A0A5S3UWR0</accession>
<sequence length="683" mass="78200">MITKQLSSTLISVLVLCLSFEALAQGSKASTILSNIPIEIQRKWENTTRLINLGEEIDVKSECNYTFLSSDLINSKIINNVIADQFEICGRKGNISVINFPALKTILDSPINMKSYTILRGIPIHTDDIKGRFKKTLRTTFLYDPHLNYSSFKDKSVINVLGSLEEDSSIAGNLNLYSLPDENMIWNFRRKDEKDHVSHYDVVGTIFDEGQESSGGLLLLEEFKSKYKSKDPYENDGNEYYSNYIDENKRLKQNKEKGNIFNHFKINAIRKVGIENISIMSTRGCEKWSDKDRYVCENSYAGNKHIYFKYAADSWVKNIYSYMSKHAHVEISYSKSIAVSNSYFLDSRSYDKGLGYGVFINDASTGNLVYNNVFRKLRHSMIVSRGANHNVIAYNYSREAQGKNDISIHGFFPYANLFEGNMVNVIHADKYWGVNGPHNTFLRNISTNNGSIILEDTIDSHLFGNVRKPMNNLHNKENENKYKYEQPAWLYSTLSILTNKNSNEKIELCHKNSDCRNFKSYTFYDHENLKACPKNHTIKDSNFYKFVTEVDFHCNENTTLSVDKSEKLSVETFFSDRRLISYMGPQYANYPSFDGATPDLKALSRYCMYWEAGSLGSHTQDVCYNGNWKATFYEPVINLEDLLPYCIYLEPKASGTRTKAVCNTGSWAATNNPPFFTLPIGIL</sequence>
<proteinExistence type="predicted"/>